<sequence>MNQDTIEVRLMDYAKRCLLLGRDLIGLGFADSKHLAGQLIRSGSHPGIHYGEARAAESRRDYAHKLGVLLKELREAHNIVRLAEMMEYYAPERLAYLLKEGNELIAIMTTTVKKTKGKPNWLTH</sequence>
<accession>A0A923PNU7</accession>
<name>A0A923PNU7_9BACT</name>
<dbReference type="RefSeq" id="WP_187468160.1">
    <property type="nucleotide sequence ID" value="NZ_JACSIT010000149.1"/>
</dbReference>
<proteinExistence type="predicted"/>
<comment type="caution">
    <text evidence="1">The sequence shown here is derived from an EMBL/GenBank/DDBJ whole genome shotgun (WGS) entry which is preliminary data.</text>
</comment>
<dbReference type="AlphaFoldDB" id="A0A923PNU7"/>
<dbReference type="NCBIfam" id="TIGR02436">
    <property type="entry name" value="four helix bundle protein"/>
    <property type="match status" value="1"/>
</dbReference>
<protein>
    <submittedName>
        <fullName evidence="1">Four helix bundle protein</fullName>
    </submittedName>
</protein>
<reference evidence="1" key="1">
    <citation type="submission" date="2020-08" db="EMBL/GenBank/DDBJ databases">
        <title>Lewinella bacteria from marine environments.</title>
        <authorList>
            <person name="Zhong Y."/>
        </authorList>
    </citation>
    <scope>NUCLEOTIDE SEQUENCE</scope>
    <source>
        <strain evidence="1">KCTC 42187</strain>
    </source>
</reference>
<dbReference type="Gene3D" id="1.20.1440.60">
    <property type="entry name" value="23S rRNA-intervening sequence"/>
    <property type="match status" value="1"/>
</dbReference>
<dbReference type="Proteomes" id="UP000650081">
    <property type="component" value="Unassembled WGS sequence"/>
</dbReference>
<gene>
    <name evidence="1" type="ORF">H9S92_18365</name>
</gene>
<keyword evidence="2" id="KW-1185">Reference proteome</keyword>
<dbReference type="InterPro" id="IPR036583">
    <property type="entry name" value="23S_rRNA_IVS_sf"/>
</dbReference>
<dbReference type="SUPFAM" id="SSF158446">
    <property type="entry name" value="IVS-encoded protein-like"/>
    <property type="match status" value="1"/>
</dbReference>
<evidence type="ECO:0000313" key="1">
    <source>
        <dbReference type="EMBL" id="MBC6996141.1"/>
    </source>
</evidence>
<dbReference type="EMBL" id="JACSIT010000149">
    <property type="protein sequence ID" value="MBC6996141.1"/>
    <property type="molecule type" value="Genomic_DNA"/>
</dbReference>
<organism evidence="1 2">
    <name type="scientific">Neolewinella lacunae</name>
    <dbReference type="NCBI Taxonomy" id="1517758"/>
    <lineage>
        <taxon>Bacteria</taxon>
        <taxon>Pseudomonadati</taxon>
        <taxon>Bacteroidota</taxon>
        <taxon>Saprospiria</taxon>
        <taxon>Saprospirales</taxon>
        <taxon>Lewinellaceae</taxon>
        <taxon>Neolewinella</taxon>
    </lineage>
</organism>
<evidence type="ECO:0000313" key="2">
    <source>
        <dbReference type="Proteomes" id="UP000650081"/>
    </source>
</evidence>
<dbReference type="InterPro" id="IPR012657">
    <property type="entry name" value="23S_rRNA-intervening_sequence"/>
</dbReference>